<dbReference type="Proteomes" id="UP000477722">
    <property type="component" value="Unassembled WGS sequence"/>
</dbReference>
<dbReference type="PROSITE" id="PS51409">
    <property type="entry name" value="ARGINASE_2"/>
    <property type="match status" value="1"/>
</dbReference>
<keyword evidence="6" id="KW-1185">Reference proteome</keyword>
<organism evidence="5 6">
    <name type="scientific">Streptomyces boncukensis</name>
    <dbReference type="NCBI Taxonomy" id="2711219"/>
    <lineage>
        <taxon>Bacteria</taxon>
        <taxon>Bacillati</taxon>
        <taxon>Actinomycetota</taxon>
        <taxon>Actinomycetes</taxon>
        <taxon>Kitasatosporales</taxon>
        <taxon>Streptomycetaceae</taxon>
        <taxon>Streptomyces</taxon>
    </lineage>
</organism>
<dbReference type="AlphaFoldDB" id="A0A6G4X055"/>
<dbReference type="InterPro" id="IPR023696">
    <property type="entry name" value="Ureohydrolase_dom_sf"/>
</dbReference>
<evidence type="ECO:0000256" key="3">
    <source>
        <dbReference type="ARBA" id="ARBA00023211"/>
    </source>
</evidence>
<dbReference type="CDD" id="cd09999">
    <property type="entry name" value="Arginase-like_1"/>
    <property type="match status" value="1"/>
</dbReference>
<keyword evidence="2" id="KW-0378">Hydrolase</keyword>
<dbReference type="SUPFAM" id="SSF52768">
    <property type="entry name" value="Arginase/deacetylase"/>
    <property type="match status" value="1"/>
</dbReference>
<name>A0A6G4X055_9ACTN</name>
<dbReference type="InterPro" id="IPR006035">
    <property type="entry name" value="Ureohydrolase"/>
</dbReference>
<comment type="similarity">
    <text evidence="4">Belongs to the arginase family.</text>
</comment>
<proteinExistence type="inferred from homology"/>
<evidence type="ECO:0000256" key="1">
    <source>
        <dbReference type="ARBA" id="ARBA00022723"/>
    </source>
</evidence>
<reference evidence="5 6" key="1">
    <citation type="submission" date="2020-02" db="EMBL/GenBank/DDBJ databases">
        <title>Whole-genome analyses of novel actinobacteria.</title>
        <authorList>
            <person name="Sahin N."/>
            <person name="Tatar D."/>
        </authorList>
    </citation>
    <scope>NUCLEOTIDE SEQUENCE [LARGE SCALE GENOMIC DNA]</scope>
    <source>
        <strain evidence="5 6">SB3404</strain>
    </source>
</reference>
<dbReference type="GO" id="GO:0030145">
    <property type="term" value="F:manganese ion binding"/>
    <property type="evidence" value="ECO:0007669"/>
    <property type="project" value="TreeGrafter"/>
</dbReference>
<feature type="non-terminal residue" evidence="5">
    <location>
        <position position="344"/>
    </location>
</feature>
<evidence type="ECO:0000313" key="5">
    <source>
        <dbReference type="EMBL" id="NGO70768.1"/>
    </source>
</evidence>
<dbReference type="GO" id="GO:0005829">
    <property type="term" value="C:cytosol"/>
    <property type="evidence" value="ECO:0007669"/>
    <property type="project" value="TreeGrafter"/>
</dbReference>
<keyword evidence="1" id="KW-0479">Metal-binding</keyword>
<keyword evidence="3" id="KW-0464">Manganese</keyword>
<dbReference type="EMBL" id="JAAKZZ010000230">
    <property type="protein sequence ID" value="NGO70768.1"/>
    <property type="molecule type" value="Genomic_DNA"/>
</dbReference>
<evidence type="ECO:0000256" key="4">
    <source>
        <dbReference type="PROSITE-ProRule" id="PRU00742"/>
    </source>
</evidence>
<dbReference type="RefSeq" id="WP_165300423.1">
    <property type="nucleotide sequence ID" value="NZ_JAAKZZ010000230.1"/>
</dbReference>
<dbReference type="GO" id="GO:0004053">
    <property type="term" value="F:arginase activity"/>
    <property type="evidence" value="ECO:0007669"/>
    <property type="project" value="TreeGrafter"/>
</dbReference>
<dbReference type="Pfam" id="PF00491">
    <property type="entry name" value="Arginase"/>
    <property type="match status" value="1"/>
</dbReference>
<dbReference type="PANTHER" id="PTHR43782">
    <property type="entry name" value="ARGINASE"/>
    <property type="match status" value="1"/>
</dbReference>
<evidence type="ECO:0000256" key="2">
    <source>
        <dbReference type="ARBA" id="ARBA00022801"/>
    </source>
</evidence>
<gene>
    <name evidence="5" type="ORF">G5C65_20910</name>
</gene>
<dbReference type="Gene3D" id="3.40.800.10">
    <property type="entry name" value="Ureohydrolase domain"/>
    <property type="match status" value="1"/>
</dbReference>
<dbReference type="PANTHER" id="PTHR43782:SF3">
    <property type="entry name" value="ARGINASE"/>
    <property type="match status" value="1"/>
</dbReference>
<dbReference type="PRINTS" id="PR00116">
    <property type="entry name" value="ARGINASE"/>
</dbReference>
<protein>
    <submittedName>
        <fullName evidence="5">Arginase family protein</fullName>
    </submittedName>
</protein>
<accession>A0A6G4X055</accession>
<sequence>MDAFSFIEVPQWQGSGTPSAPLLARGAAELAAAVPAARAVRVEVADDDGIRGGAPGARGAAPGGVAGLGLLARNLRAVRAALDAGPGGATVTAGGDCAADLAPVEAALAAHGEGLAVVWFDAHGDLNTPASSPSGAFTGMVLRTLLGEGPAELSPRQALRPEQVVLAGARALDPGERAYIAASGLCHLGVPELAEDPAAAAGAVAARGASAVYIHLDLDVLDPAHFDAVGTPEPGGLTPAALVRAIRALAARFPLAGLALAGYEAGGERARTVLKQLIADLLPVLPERTYQIEQRTARAWPAAVVEERAGWLLRATPGVTRLRFHAAALPPPYASDDAGAVGDG</sequence>
<evidence type="ECO:0000313" key="6">
    <source>
        <dbReference type="Proteomes" id="UP000477722"/>
    </source>
</evidence>
<comment type="caution">
    <text evidence="5">The sequence shown here is derived from an EMBL/GenBank/DDBJ whole genome shotgun (WGS) entry which is preliminary data.</text>
</comment>